<dbReference type="Gene3D" id="3.60.15.10">
    <property type="entry name" value="Ribonuclease Z/Hydroxyacylglutathione hydrolase-like"/>
    <property type="match status" value="1"/>
</dbReference>
<dbReference type="CDD" id="cd16282">
    <property type="entry name" value="metallo-hydrolase-like_MBL-fold"/>
    <property type="match status" value="1"/>
</dbReference>
<dbReference type="EMBL" id="MFSS01000100">
    <property type="protein sequence ID" value="OGI42077.1"/>
    <property type="molecule type" value="Genomic_DNA"/>
</dbReference>
<evidence type="ECO:0000313" key="5">
    <source>
        <dbReference type="Proteomes" id="UP000177925"/>
    </source>
</evidence>
<dbReference type="Pfam" id="PF00753">
    <property type="entry name" value="Lactamase_B"/>
    <property type="match status" value="1"/>
</dbReference>
<proteinExistence type="inferred from homology"/>
<evidence type="ECO:0000313" key="4">
    <source>
        <dbReference type="EMBL" id="OGI42077.1"/>
    </source>
</evidence>
<organism evidence="4 5">
    <name type="scientific">Candidatus Muproteobacteria bacterium RBG_16_64_11</name>
    <dbReference type="NCBI Taxonomy" id="1817758"/>
    <lineage>
        <taxon>Bacteria</taxon>
        <taxon>Pseudomonadati</taxon>
        <taxon>Pseudomonadota</taxon>
        <taxon>Candidatus Muproteobacteria</taxon>
    </lineage>
</organism>
<dbReference type="STRING" id="1817758.A2150_07980"/>
<feature type="domain" description="Metallo-beta-lactamase" evidence="3">
    <location>
        <begin position="58"/>
        <end position="244"/>
    </location>
</feature>
<reference evidence="4 5" key="1">
    <citation type="journal article" date="2016" name="Nat. Commun.">
        <title>Thousands of microbial genomes shed light on interconnected biogeochemical processes in an aquifer system.</title>
        <authorList>
            <person name="Anantharaman K."/>
            <person name="Brown C.T."/>
            <person name="Hug L.A."/>
            <person name="Sharon I."/>
            <person name="Castelle C.J."/>
            <person name="Probst A.J."/>
            <person name="Thomas B.C."/>
            <person name="Singh A."/>
            <person name="Wilkins M.J."/>
            <person name="Karaoz U."/>
            <person name="Brodie E.L."/>
            <person name="Williams K.H."/>
            <person name="Hubbard S.S."/>
            <person name="Banfield J.F."/>
        </authorList>
    </citation>
    <scope>NUCLEOTIDE SEQUENCE [LARGE SCALE GENOMIC DNA]</scope>
</reference>
<dbReference type="SUPFAM" id="SSF56281">
    <property type="entry name" value="Metallo-hydrolase/oxidoreductase"/>
    <property type="match status" value="1"/>
</dbReference>
<feature type="chain" id="PRO_5009526626" description="Metallo-beta-lactamase domain-containing protein" evidence="2">
    <location>
        <begin position="29"/>
        <end position="317"/>
    </location>
</feature>
<dbReference type="SMART" id="SM00849">
    <property type="entry name" value="Lactamase_B"/>
    <property type="match status" value="1"/>
</dbReference>
<gene>
    <name evidence="4" type="ORF">A2150_07980</name>
</gene>
<evidence type="ECO:0000259" key="3">
    <source>
        <dbReference type="SMART" id="SM00849"/>
    </source>
</evidence>
<dbReference type="InterPro" id="IPR001279">
    <property type="entry name" value="Metallo-B-lactamas"/>
</dbReference>
<keyword evidence="2" id="KW-0732">Signal</keyword>
<dbReference type="PROSITE" id="PS51257">
    <property type="entry name" value="PROKAR_LIPOPROTEIN"/>
    <property type="match status" value="1"/>
</dbReference>
<evidence type="ECO:0000256" key="1">
    <source>
        <dbReference type="ARBA" id="ARBA00005250"/>
    </source>
</evidence>
<dbReference type="PANTHER" id="PTHR42951:SF4">
    <property type="entry name" value="ACYL-COENZYME A THIOESTERASE MBLAC2"/>
    <property type="match status" value="1"/>
</dbReference>
<dbReference type="AlphaFoldDB" id="A0A1F6TAC7"/>
<dbReference type="InterPro" id="IPR050855">
    <property type="entry name" value="NDM-1-like"/>
</dbReference>
<protein>
    <recommendedName>
        <fullName evidence="3">Metallo-beta-lactamase domain-containing protein</fullName>
    </recommendedName>
</protein>
<dbReference type="PANTHER" id="PTHR42951">
    <property type="entry name" value="METALLO-BETA-LACTAMASE DOMAIN-CONTAINING"/>
    <property type="match status" value="1"/>
</dbReference>
<feature type="signal peptide" evidence="2">
    <location>
        <begin position="1"/>
        <end position="28"/>
    </location>
</feature>
<accession>A0A1F6TAC7</accession>
<dbReference type="Proteomes" id="UP000177925">
    <property type="component" value="Unassembled WGS sequence"/>
</dbReference>
<evidence type="ECO:0000256" key="2">
    <source>
        <dbReference type="SAM" id="SignalP"/>
    </source>
</evidence>
<dbReference type="InterPro" id="IPR036866">
    <property type="entry name" value="RibonucZ/Hydroxyglut_hydro"/>
</dbReference>
<comment type="caution">
    <text evidence="4">The sequence shown here is derived from an EMBL/GenBank/DDBJ whole genome shotgun (WGS) entry which is preliminary data.</text>
</comment>
<sequence>MRRIPLVILILAVLTVAACSRSKGPPLAGDYPLTRLTDHVYVIHGPNDLPTKQNQGFMNNPGFVLTNKGVVVIDPGSSVQIGEMVLKKIAGVTKNPVIAVFNTHIHGDHWLANDAIRAVHPQAVIYAHPNMRAKAAVEGENWLKLMSTLTDDAIKGTRALPPNMDINHDETLTLGGKHFRVIHTGTAHTDGDIMIEVVEDRVLFAGDNIVTERTARMDDGNFKGNIAAVEAALKVNAKFIVPGHGLSGGREIADAYLVYLKTFYGSVKKYFDQGLSDFDMKDKVIADLKPYQKWVLFDAEIGKFISLAYLQIEAEAF</sequence>
<dbReference type="GO" id="GO:0017001">
    <property type="term" value="P:antibiotic catabolic process"/>
    <property type="evidence" value="ECO:0007669"/>
    <property type="project" value="UniProtKB-ARBA"/>
</dbReference>
<comment type="similarity">
    <text evidence="1">Belongs to the metallo-beta-lactamase superfamily. Class-B beta-lactamase family.</text>
</comment>
<name>A0A1F6TAC7_9PROT</name>